<organism evidence="2 3">
    <name type="scientific">Knipowitschia caucasica</name>
    <name type="common">Caucasian dwarf goby</name>
    <name type="synonym">Pomatoschistus caucasicus</name>
    <dbReference type="NCBI Taxonomy" id="637954"/>
    <lineage>
        <taxon>Eukaryota</taxon>
        <taxon>Metazoa</taxon>
        <taxon>Chordata</taxon>
        <taxon>Craniata</taxon>
        <taxon>Vertebrata</taxon>
        <taxon>Euteleostomi</taxon>
        <taxon>Actinopterygii</taxon>
        <taxon>Neopterygii</taxon>
        <taxon>Teleostei</taxon>
        <taxon>Neoteleostei</taxon>
        <taxon>Acanthomorphata</taxon>
        <taxon>Gobiaria</taxon>
        <taxon>Gobiiformes</taxon>
        <taxon>Gobioidei</taxon>
        <taxon>Gobiidae</taxon>
        <taxon>Gobiinae</taxon>
        <taxon>Knipowitschia</taxon>
    </lineage>
</organism>
<dbReference type="AlphaFoldDB" id="A0AAV2L9F0"/>
<sequence length="97" mass="9976">MHSCCSPVAAVKMAGVCALRVARAGEGAAPAANHHSDGSQEEQAPTSARDGEVQPQPQRSEGEKGGRGRVRGGKETLALFPPSLLSTRLAESTIANL</sequence>
<evidence type="ECO:0000256" key="1">
    <source>
        <dbReference type="SAM" id="MobiDB-lite"/>
    </source>
</evidence>
<proteinExistence type="predicted"/>
<accession>A0AAV2L9F0</accession>
<evidence type="ECO:0008006" key="4">
    <source>
        <dbReference type="Google" id="ProtNLM"/>
    </source>
</evidence>
<dbReference type="Proteomes" id="UP001497482">
    <property type="component" value="Chromosome 22"/>
</dbReference>
<evidence type="ECO:0000313" key="2">
    <source>
        <dbReference type="EMBL" id="CAL1598574.1"/>
    </source>
</evidence>
<keyword evidence="3" id="KW-1185">Reference proteome</keyword>
<name>A0AAV2L9F0_KNICA</name>
<dbReference type="EMBL" id="OZ035844">
    <property type="protein sequence ID" value="CAL1598574.1"/>
    <property type="molecule type" value="Genomic_DNA"/>
</dbReference>
<protein>
    <recommendedName>
        <fullName evidence="4">Secreted protein</fullName>
    </recommendedName>
</protein>
<evidence type="ECO:0000313" key="3">
    <source>
        <dbReference type="Proteomes" id="UP001497482"/>
    </source>
</evidence>
<feature type="region of interest" description="Disordered" evidence="1">
    <location>
        <begin position="26"/>
        <end position="79"/>
    </location>
</feature>
<gene>
    <name evidence="2" type="ORF">KC01_LOCUS26941</name>
</gene>
<reference evidence="2 3" key="1">
    <citation type="submission" date="2024-04" db="EMBL/GenBank/DDBJ databases">
        <authorList>
            <person name="Waldvogel A.-M."/>
            <person name="Schoenle A."/>
        </authorList>
    </citation>
    <scope>NUCLEOTIDE SEQUENCE [LARGE SCALE GENOMIC DNA]</scope>
</reference>